<feature type="transmembrane region" description="Helical" evidence="1">
    <location>
        <begin position="61"/>
        <end position="79"/>
    </location>
</feature>
<protein>
    <submittedName>
        <fullName evidence="3">Monocarboxylate transporter 12-like</fullName>
    </submittedName>
</protein>
<dbReference type="PANTHER" id="PTHR11360">
    <property type="entry name" value="MONOCARBOXYLATE TRANSPORTER"/>
    <property type="match status" value="1"/>
</dbReference>
<keyword evidence="1" id="KW-1133">Transmembrane helix</keyword>
<feature type="transmembrane region" description="Helical" evidence="1">
    <location>
        <begin position="27"/>
        <end position="49"/>
    </location>
</feature>
<name>A0ABM1F2W9_PRICU</name>
<sequence length="206" mass="21960">MINNWDGKVCKCAMSFSLTSDYFDKRAATASGIVVAGAGVGGLVLPLIANALVAEYTYTGASLINGAIVLHTAACAALLRPLPTRAATRTDAGVTFTRFETAPSAYDLTAVADAVAKQQPRHAFRWSALADARFWVFTLCMCLLNFGLFNIAVYLPIKSIEIGGEDANTALAVSVSSATDTLARLLLCAVLWDSKHFRGIYTRQMG</sequence>
<dbReference type="Gene3D" id="1.20.1250.20">
    <property type="entry name" value="MFS general substrate transporter like domains"/>
    <property type="match status" value="1"/>
</dbReference>
<reference evidence="3" key="1">
    <citation type="submission" date="2025-08" db="UniProtKB">
        <authorList>
            <consortium name="RefSeq"/>
        </authorList>
    </citation>
    <scope>IDENTIFICATION</scope>
</reference>
<feature type="transmembrane region" description="Helical" evidence="1">
    <location>
        <begin position="134"/>
        <end position="157"/>
    </location>
</feature>
<gene>
    <name evidence="3" type="primary">LOC106818610</name>
</gene>
<accession>A0ABM1F2W9</accession>
<dbReference type="PANTHER" id="PTHR11360:SF316">
    <property type="entry name" value="MONOCARBOXYLATE TRANSPORTER 12-LIKE"/>
    <property type="match status" value="1"/>
</dbReference>
<dbReference type="SUPFAM" id="SSF103473">
    <property type="entry name" value="MFS general substrate transporter"/>
    <property type="match status" value="1"/>
</dbReference>
<dbReference type="Proteomes" id="UP000695022">
    <property type="component" value="Unplaced"/>
</dbReference>
<evidence type="ECO:0000256" key="1">
    <source>
        <dbReference type="SAM" id="Phobius"/>
    </source>
</evidence>
<proteinExistence type="predicted"/>
<keyword evidence="2" id="KW-1185">Reference proteome</keyword>
<dbReference type="InterPro" id="IPR036259">
    <property type="entry name" value="MFS_trans_sf"/>
</dbReference>
<evidence type="ECO:0000313" key="3">
    <source>
        <dbReference type="RefSeq" id="XP_014678790.1"/>
    </source>
</evidence>
<feature type="non-terminal residue" evidence="3">
    <location>
        <position position="206"/>
    </location>
</feature>
<keyword evidence="1" id="KW-0472">Membrane</keyword>
<evidence type="ECO:0000313" key="2">
    <source>
        <dbReference type="Proteomes" id="UP000695022"/>
    </source>
</evidence>
<dbReference type="RefSeq" id="XP_014678790.1">
    <property type="nucleotide sequence ID" value="XM_014823304.1"/>
</dbReference>
<dbReference type="GeneID" id="106818610"/>
<feature type="transmembrane region" description="Helical" evidence="1">
    <location>
        <begin position="169"/>
        <end position="192"/>
    </location>
</feature>
<dbReference type="InterPro" id="IPR011701">
    <property type="entry name" value="MFS"/>
</dbReference>
<dbReference type="InterPro" id="IPR050327">
    <property type="entry name" value="Proton-linked_MCT"/>
</dbReference>
<dbReference type="Pfam" id="PF07690">
    <property type="entry name" value="MFS_1"/>
    <property type="match status" value="1"/>
</dbReference>
<keyword evidence="1" id="KW-0812">Transmembrane</keyword>
<organism evidence="2 3">
    <name type="scientific">Priapulus caudatus</name>
    <name type="common">Priapulid worm</name>
    <dbReference type="NCBI Taxonomy" id="37621"/>
    <lineage>
        <taxon>Eukaryota</taxon>
        <taxon>Metazoa</taxon>
        <taxon>Ecdysozoa</taxon>
        <taxon>Scalidophora</taxon>
        <taxon>Priapulida</taxon>
        <taxon>Priapulimorpha</taxon>
        <taxon>Priapulimorphida</taxon>
        <taxon>Priapulidae</taxon>
        <taxon>Priapulus</taxon>
    </lineage>
</organism>